<dbReference type="SUPFAM" id="SSF56059">
    <property type="entry name" value="Glutathione synthetase ATP-binding domain-like"/>
    <property type="match status" value="1"/>
</dbReference>
<dbReference type="Proteomes" id="UP000183605">
    <property type="component" value="Unassembled WGS sequence"/>
</dbReference>
<dbReference type="Gene3D" id="3.30.470.20">
    <property type="entry name" value="ATP-grasp fold, B domain"/>
    <property type="match status" value="1"/>
</dbReference>
<dbReference type="AlphaFoldDB" id="A0A1J5AYI8"/>
<evidence type="ECO:0000313" key="1">
    <source>
        <dbReference type="EMBL" id="OIP03915.1"/>
    </source>
</evidence>
<protein>
    <submittedName>
        <fullName evidence="1">Uncharacterized protein</fullName>
    </submittedName>
</protein>
<sequence>MKIPAQFNQISEIKKLFPKDVGVVGVGVTGWPRAALGYLLPNYQILSLLETADLGAIRQICPVVSVEKGLGGGLPQKFNTSSILGLAAVKKWLKGKKNLFVYKDSEAIDRIAQELGVNILGTEGKIRKVFENKKFFREELVKAGLKPIQGCSLQVEEMDEKRWERCKAELGERLVFQLPDYTVGGGLGTFFINSKNDFASFKEFVARRREVRRELNKVIEWVNVTKFIEGEAASILGCATKFGTVTGRLQKQIIDQPELAAPAGRSGVWLGHDWNVAFSPEAQAEGEKLCQQWGDYLYQQGYKGVFGLDVIVNKNNQVFPIECNSRYTGAFPLYTMMQIDNHEMPLDVWHLLEWLGMDYEMDMEEVNKLGRGEKKGPASTRGESTRGGAQLLLHNLERRTVTATKTVKAGVYRINSKLKTKNEKLTEYLRPGFSILDIKDDPPAGGEFVLCDRVAGEESVLKPAERLGRLVFKRRVVDEKGKLLPEIKEAVRAVYDSFELMPVEI</sequence>
<name>A0A1J5AYI8_9BACT</name>
<evidence type="ECO:0000313" key="2">
    <source>
        <dbReference type="Proteomes" id="UP000183605"/>
    </source>
</evidence>
<gene>
    <name evidence="1" type="ORF">AUK18_01030</name>
</gene>
<proteinExistence type="predicted"/>
<dbReference type="EMBL" id="MNXQ01000020">
    <property type="protein sequence ID" value="OIP03915.1"/>
    <property type="molecule type" value="Genomic_DNA"/>
</dbReference>
<reference evidence="1 2" key="1">
    <citation type="journal article" date="2016" name="Environ. Microbiol.">
        <title>Genomic resolution of a cold subsurface aquifer community provides metabolic insights for novel microbes adapted to high CO concentrations.</title>
        <authorList>
            <person name="Probst A.J."/>
            <person name="Castelle C.J."/>
            <person name="Singh A."/>
            <person name="Brown C.T."/>
            <person name="Anantharaman K."/>
            <person name="Sharon I."/>
            <person name="Hug L.A."/>
            <person name="Burstein D."/>
            <person name="Emerson J.B."/>
            <person name="Thomas B.C."/>
            <person name="Banfield J.F."/>
        </authorList>
    </citation>
    <scope>NUCLEOTIDE SEQUENCE [LARGE SCALE GENOMIC DNA]</scope>
    <source>
        <strain evidence="1">CG2_30_44_31</strain>
    </source>
</reference>
<organism evidence="1 2">
    <name type="scientific">Candidatus Beckwithbacteria bacterium CG2_30_44_31</name>
    <dbReference type="NCBI Taxonomy" id="1805035"/>
    <lineage>
        <taxon>Bacteria</taxon>
        <taxon>Candidatus Beckwithiibacteriota</taxon>
    </lineage>
</organism>
<accession>A0A1J5AYI8</accession>
<comment type="caution">
    <text evidence="1">The sequence shown here is derived from an EMBL/GenBank/DDBJ whole genome shotgun (WGS) entry which is preliminary data.</text>
</comment>